<accession>X1EW56</accession>
<organism evidence="1">
    <name type="scientific">marine sediment metagenome</name>
    <dbReference type="NCBI Taxonomy" id="412755"/>
    <lineage>
        <taxon>unclassified sequences</taxon>
        <taxon>metagenomes</taxon>
        <taxon>ecological metagenomes</taxon>
    </lineage>
</organism>
<dbReference type="AlphaFoldDB" id="X1EW56"/>
<gene>
    <name evidence="1" type="ORF">S03H2_13471</name>
</gene>
<protein>
    <submittedName>
        <fullName evidence="1">Uncharacterized protein</fullName>
    </submittedName>
</protein>
<name>X1EW56_9ZZZZ</name>
<proteinExistence type="predicted"/>
<sequence length="91" mass="10643">MPYDKYRNWKKQGFVDDGIKLQVIKDLEDTKDPIDKLEILDSFEVYVERNQQEELAEHFALLVLNYAIRPLLVEFAKSKMPGSMPISRGRA</sequence>
<dbReference type="EMBL" id="BARU01006838">
    <property type="protein sequence ID" value="GAH37611.1"/>
    <property type="molecule type" value="Genomic_DNA"/>
</dbReference>
<evidence type="ECO:0000313" key="1">
    <source>
        <dbReference type="EMBL" id="GAH37611.1"/>
    </source>
</evidence>
<feature type="non-terminal residue" evidence="1">
    <location>
        <position position="91"/>
    </location>
</feature>
<reference evidence="1" key="1">
    <citation type="journal article" date="2014" name="Front. Microbiol.">
        <title>High frequency of phylogenetically diverse reductive dehalogenase-homologous genes in deep subseafloor sedimentary metagenomes.</title>
        <authorList>
            <person name="Kawai M."/>
            <person name="Futagami T."/>
            <person name="Toyoda A."/>
            <person name="Takaki Y."/>
            <person name="Nishi S."/>
            <person name="Hori S."/>
            <person name="Arai W."/>
            <person name="Tsubouchi T."/>
            <person name="Morono Y."/>
            <person name="Uchiyama I."/>
            <person name="Ito T."/>
            <person name="Fujiyama A."/>
            <person name="Inagaki F."/>
            <person name="Takami H."/>
        </authorList>
    </citation>
    <scope>NUCLEOTIDE SEQUENCE</scope>
    <source>
        <strain evidence="1">Expedition CK06-06</strain>
    </source>
</reference>
<comment type="caution">
    <text evidence="1">The sequence shown here is derived from an EMBL/GenBank/DDBJ whole genome shotgun (WGS) entry which is preliminary data.</text>
</comment>